<name>A0ABR9ZU79_9FIRM</name>
<dbReference type="InterPro" id="IPR051054">
    <property type="entry name" value="SorC_transcr_regulators"/>
</dbReference>
<dbReference type="SUPFAM" id="SSF100950">
    <property type="entry name" value="NagB/RpiA/CoA transferase-like"/>
    <property type="match status" value="1"/>
</dbReference>
<dbReference type="InterPro" id="IPR048715">
    <property type="entry name" value="CggR_N"/>
</dbReference>
<dbReference type="Proteomes" id="UP000614200">
    <property type="component" value="Unassembled WGS sequence"/>
</dbReference>
<accession>A0ABR9ZU79</accession>
<dbReference type="PANTHER" id="PTHR34294">
    <property type="entry name" value="TRANSCRIPTIONAL REGULATOR-RELATED"/>
    <property type="match status" value="1"/>
</dbReference>
<gene>
    <name evidence="7" type="ORF">ISU02_12940</name>
</gene>
<sequence>MVGDKMGQTQNSDREKLIFVLKYAFPEMDELLPLRFNLLNTVKFNQPIGRRILSTTMGYTERVVRRECDILKDNHLIDYYPDGMRITQKGEDVLASLTDIFYQVNGINELEVEISEKLKIKKVIVGSVGLHDAHVSLNEIGYEAAKYLSTLINSKSIIGLTGGSSIEKVITGYKAEWTQFDHNDIMVVPARGGLGNKNEYQANTLAEILSNKLGAKYQMLYTQDNLSKATIEELKNEPNIKRILEYIDKLDVLLFGIGRADVMATRRVLDADEIEGILEKGAVAESFGYYFNKDGEIVHEISTIGIDLDKFKALKDVIAVAGGIDKAESIIAISKLNPNLVLVTDEQTAKKINELL</sequence>
<comment type="similarity">
    <text evidence="1">Belongs to the SorC transcriptional regulatory family.</text>
</comment>
<keyword evidence="2" id="KW-0805">Transcription regulation</keyword>
<dbReference type="EMBL" id="JADKNH010000007">
    <property type="protein sequence ID" value="MBF4694019.1"/>
    <property type="molecule type" value="Genomic_DNA"/>
</dbReference>
<dbReference type="SUPFAM" id="SSF46785">
    <property type="entry name" value="Winged helix' DNA-binding domain"/>
    <property type="match status" value="1"/>
</dbReference>
<keyword evidence="8" id="KW-1185">Reference proteome</keyword>
<evidence type="ECO:0000256" key="2">
    <source>
        <dbReference type="ARBA" id="ARBA00023015"/>
    </source>
</evidence>
<evidence type="ECO:0000313" key="7">
    <source>
        <dbReference type="EMBL" id="MBF4694019.1"/>
    </source>
</evidence>
<feature type="domain" description="CggR N-terminal DNA binding" evidence="6">
    <location>
        <begin position="35"/>
        <end position="100"/>
    </location>
</feature>
<evidence type="ECO:0000256" key="4">
    <source>
        <dbReference type="ARBA" id="ARBA00023163"/>
    </source>
</evidence>
<dbReference type="InterPro" id="IPR036388">
    <property type="entry name" value="WH-like_DNA-bd_sf"/>
</dbReference>
<evidence type="ECO:0000313" key="8">
    <source>
        <dbReference type="Proteomes" id="UP000614200"/>
    </source>
</evidence>
<dbReference type="InterPro" id="IPR007324">
    <property type="entry name" value="Sugar-bd_dom_put"/>
</dbReference>
<protein>
    <submittedName>
        <fullName evidence="7">Sugar-binding transcriptional regulator</fullName>
    </submittedName>
</protein>
<reference evidence="7 8" key="1">
    <citation type="submission" date="2020-11" db="EMBL/GenBank/DDBJ databases">
        <title>Fusibacter basophilias sp. nov.</title>
        <authorList>
            <person name="Qiu D."/>
        </authorList>
    </citation>
    <scope>NUCLEOTIDE SEQUENCE [LARGE SCALE GENOMIC DNA]</scope>
    <source>
        <strain evidence="7 8">Q10-2</strain>
    </source>
</reference>
<dbReference type="InterPro" id="IPR037171">
    <property type="entry name" value="NagB/RpiA_transferase-like"/>
</dbReference>
<evidence type="ECO:0000256" key="1">
    <source>
        <dbReference type="ARBA" id="ARBA00010466"/>
    </source>
</evidence>
<dbReference type="Pfam" id="PF21715">
    <property type="entry name" value="CggR_N"/>
    <property type="match status" value="1"/>
</dbReference>
<comment type="caution">
    <text evidence="7">The sequence shown here is derived from an EMBL/GenBank/DDBJ whole genome shotgun (WGS) entry which is preliminary data.</text>
</comment>
<keyword evidence="4" id="KW-0804">Transcription</keyword>
<dbReference type="PANTHER" id="PTHR34294:SF5">
    <property type="entry name" value="CENTRAL GLYCOLYTIC GENES REGULATOR"/>
    <property type="match status" value="1"/>
</dbReference>
<feature type="domain" description="Sugar-binding" evidence="5">
    <location>
        <begin position="104"/>
        <end position="352"/>
    </location>
</feature>
<dbReference type="Gene3D" id="1.10.10.10">
    <property type="entry name" value="Winged helix-like DNA-binding domain superfamily/Winged helix DNA-binding domain"/>
    <property type="match status" value="1"/>
</dbReference>
<proteinExistence type="inferred from homology"/>
<keyword evidence="3" id="KW-0238">DNA-binding</keyword>
<evidence type="ECO:0000256" key="3">
    <source>
        <dbReference type="ARBA" id="ARBA00023125"/>
    </source>
</evidence>
<organism evidence="7 8">
    <name type="scientific">Fusibacter ferrireducens</name>
    <dbReference type="NCBI Taxonomy" id="2785058"/>
    <lineage>
        <taxon>Bacteria</taxon>
        <taxon>Bacillati</taxon>
        <taxon>Bacillota</taxon>
        <taxon>Clostridia</taxon>
        <taxon>Eubacteriales</taxon>
        <taxon>Eubacteriales Family XII. Incertae Sedis</taxon>
        <taxon>Fusibacter</taxon>
    </lineage>
</organism>
<evidence type="ECO:0000259" key="6">
    <source>
        <dbReference type="Pfam" id="PF21715"/>
    </source>
</evidence>
<dbReference type="Gene3D" id="3.40.50.1360">
    <property type="match status" value="1"/>
</dbReference>
<evidence type="ECO:0000259" key="5">
    <source>
        <dbReference type="Pfam" id="PF04198"/>
    </source>
</evidence>
<dbReference type="InterPro" id="IPR036390">
    <property type="entry name" value="WH_DNA-bd_sf"/>
</dbReference>
<dbReference type="Pfam" id="PF04198">
    <property type="entry name" value="Sugar-bind"/>
    <property type="match status" value="1"/>
</dbReference>